<dbReference type="Gene3D" id="1.10.287.130">
    <property type="match status" value="1"/>
</dbReference>
<keyword evidence="6" id="KW-0808">Transferase</keyword>
<dbReference type="Gene3D" id="3.30.450.20">
    <property type="entry name" value="PAS domain"/>
    <property type="match status" value="2"/>
</dbReference>
<dbReference type="Pfam" id="PF02518">
    <property type="entry name" value="HATPase_c"/>
    <property type="match status" value="1"/>
</dbReference>
<dbReference type="SUPFAM" id="SSF55874">
    <property type="entry name" value="ATPase domain of HSP90 chaperone/DNA topoisomerase II/histidine kinase"/>
    <property type="match status" value="1"/>
</dbReference>
<dbReference type="PANTHER" id="PTHR43065:SF49">
    <property type="entry name" value="HISTIDINE KINASE"/>
    <property type="match status" value="1"/>
</dbReference>
<evidence type="ECO:0000313" key="17">
    <source>
        <dbReference type="EMBL" id="ADU42302.1"/>
    </source>
</evidence>
<dbReference type="SUPFAM" id="SSF47384">
    <property type="entry name" value="Homodimeric domain of signal transducing histidine kinase"/>
    <property type="match status" value="1"/>
</dbReference>
<dbReference type="GO" id="GO:0000155">
    <property type="term" value="F:phosphorelay sensor kinase activity"/>
    <property type="evidence" value="ECO:0007669"/>
    <property type="project" value="InterPro"/>
</dbReference>
<dbReference type="EMBL" id="CP002418">
    <property type="protein sequence ID" value="ADU42302.1"/>
    <property type="molecule type" value="Genomic_DNA"/>
</dbReference>
<dbReference type="GO" id="GO:0005886">
    <property type="term" value="C:plasma membrane"/>
    <property type="evidence" value="ECO:0007669"/>
    <property type="project" value="UniProtKB-SubCell"/>
</dbReference>
<evidence type="ECO:0000256" key="12">
    <source>
        <dbReference type="ARBA" id="ARBA00023012"/>
    </source>
</evidence>
<dbReference type="Pfam" id="PF00512">
    <property type="entry name" value="HisKA"/>
    <property type="match status" value="1"/>
</dbReference>
<keyword evidence="9 17" id="KW-0418">Kinase</keyword>
<dbReference type="InterPro" id="IPR003661">
    <property type="entry name" value="HisK_dim/P_dom"/>
</dbReference>
<organism evidence="17 18">
    <name type="scientific">Rhodopseudomonas palustris (strain DX-1)</name>
    <dbReference type="NCBI Taxonomy" id="652103"/>
    <lineage>
        <taxon>Bacteria</taxon>
        <taxon>Pseudomonadati</taxon>
        <taxon>Pseudomonadota</taxon>
        <taxon>Alphaproteobacteria</taxon>
        <taxon>Hyphomicrobiales</taxon>
        <taxon>Nitrobacteraceae</taxon>
        <taxon>Rhodopseudomonas</taxon>
    </lineage>
</organism>
<dbReference type="PRINTS" id="PR00344">
    <property type="entry name" value="BCTRLSENSOR"/>
</dbReference>
<dbReference type="Pfam" id="PF00072">
    <property type="entry name" value="Response_reg"/>
    <property type="match status" value="1"/>
</dbReference>
<feature type="domain" description="PAC" evidence="16">
    <location>
        <begin position="477"/>
        <end position="529"/>
    </location>
</feature>
<dbReference type="EC" id="2.7.13.3" evidence="3"/>
<dbReference type="InterPro" id="IPR000700">
    <property type="entry name" value="PAS-assoc_C"/>
</dbReference>
<evidence type="ECO:0000256" key="3">
    <source>
        <dbReference type="ARBA" id="ARBA00012438"/>
    </source>
</evidence>
<evidence type="ECO:0000259" key="16">
    <source>
        <dbReference type="PROSITE" id="PS50113"/>
    </source>
</evidence>
<feature type="domain" description="Histidine kinase" evidence="14">
    <location>
        <begin position="542"/>
        <end position="765"/>
    </location>
</feature>
<dbReference type="eggNOG" id="COG0784">
    <property type="taxonomic scope" value="Bacteria"/>
</dbReference>
<dbReference type="InterPro" id="IPR029151">
    <property type="entry name" value="Sensor-like_sf"/>
</dbReference>
<dbReference type="InterPro" id="IPR036890">
    <property type="entry name" value="HATPase_C_sf"/>
</dbReference>
<dbReference type="InterPro" id="IPR001789">
    <property type="entry name" value="Sig_transdc_resp-reg_receiver"/>
</dbReference>
<dbReference type="PANTHER" id="PTHR43065">
    <property type="entry name" value="SENSOR HISTIDINE KINASE"/>
    <property type="match status" value="1"/>
</dbReference>
<dbReference type="GO" id="GO:0005524">
    <property type="term" value="F:ATP binding"/>
    <property type="evidence" value="ECO:0007669"/>
    <property type="project" value="UniProtKB-KW"/>
</dbReference>
<evidence type="ECO:0000256" key="1">
    <source>
        <dbReference type="ARBA" id="ARBA00000085"/>
    </source>
</evidence>
<feature type="domain" description="Response regulatory" evidence="15">
    <location>
        <begin position="786"/>
        <end position="902"/>
    </location>
</feature>
<name>E6VMB9_RHOPX</name>
<protein>
    <recommendedName>
        <fullName evidence="3">histidine kinase</fullName>
        <ecNumber evidence="3">2.7.13.3</ecNumber>
    </recommendedName>
</protein>
<comment type="subcellular location">
    <subcellularLocation>
        <location evidence="2">Cell membrane</location>
        <topology evidence="2">Multi-pass membrane protein</topology>
    </subcellularLocation>
</comment>
<dbReference type="InterPro" id="IPR005467">
    <property type="entry name" value="His_kinase_dom"/>
</dbReference>
<dbReference type="Gene3D" id="6.10.340.10">
    <property type="match status" value="1"/>
</dbReference>
<dbReference type="SUPFAM" id="SSF52172">
    <property type="entry name" value="CheY-like"/>
    <property type="match status" value="1"/>
</dbReference>
<dbReference type="InterPro" id="IPR000014">
    <property type="entry name" value="PAS"/>
</dbReference>
<dbReference type="InterPro" id="IPR011006">
    <property type="entry name" value="CheY-like_superfamily"/>
</dbReference>
<dbReference type="InterPro" id="IPR004358">
    <property type="entry name" value="Sig_transdc_His_kin-like_C"/>
</dbReference>
<accession>E6VMB9</accession>
<sequence>MRLSVRLTLAMTALVACTVAAIGVLAYYNIGRAVVPSGLTRLAYQAKARLGAYESVLRIVRNEVLSARLLPAHSGIIRAQRNGGIDPAGGLSEAQWRQHLAEAYAGSMQVKPGILAYRLASVAGDGRTLIEVARSGAGGAIRVVPDAELPRAADRAFRGAVDLTGDAVYFSPLRIVQGDDRDGGVSYPQIMAAAPVRDAGGTVFAVLTIELDLRPVFERIRDVLDNDTDVYFVDADGGYLMTYMAGRIVPAEPERRWHDDFPGLAAALGDKPGTATVISGPDGRRLAVAIVVAPLSSGVRTGVIETEPLERIMAPATALQTPGLIVGLAALLGAVLLSALLSRSLAKPIAQLTRAVTAFSRSGRLVVPAGLHGESRILGDAFVETVARIDAANAALRSKSELLDKTIASMADAVAVLDAHGKRVFANPTCVALFGAAEEIGSDPWKLKYKRFLADGVTPMPDYDSPAARARRGESFDNVELGIRRGDDPVVQLAASARRIENPDGSFAGAVIVYRNVTAFKESERQLRQAQKMQAIGQLTGGVAHDLNNILTVITGGIEIIADGVADRPALKDVAAMIDQATIRASDLTHSLLSFSRKQPLQPRSIDVNALMLDTVKLLRPTLGAGIEIDVEPAPDLRPALADPSQLGSALINLAINARDAMRGNGKLLLETGNVDLDQAYAAQHDEVSAGRYVMLAVSDTGCGIPAAIRDRVFEPFFTTKAVGEGTGLGLSMVYGFVKQSGGHIELYSEEGHGTTIRLYLPYAAATLDAGLDSAAPPLAQGGRESVLVVEDDTLVRSYVMTHLKALGYTAHSAASAAEAMSMVYDDVEFDLLFTDVMLSGGMNGPQLADELRKYKPDLKVLLTSGYTENAMQHHGRLDPAMQLLPKPYRRADLARMLRRVLDAEVAAPAK</sequence>
<keyword evidence="5 13" id="KW-0597">Phosphoprotein</keyword>
<keyword evidence="11" id="KW-1133">Transmembrane helix</keyword>
<keyword evidence="10" id="KW-0067">ATP-binding</keyword>
<gene>
    <name evidence="17" type="ordered locus">Rpdx1_0664</name>
</gene>
<dbReference type="InterPro" id="IPR036097">
    <property type="entry name" value="HisK_dim/P_sf"/>
</dbReference>
<dbReference type="CDD" id="cd00130">
    <property type="entry name" value="PAS"/>
    <property type="match status" value="1"/>
</dbReference>
<proteinExistence type="predicted"/>
<dbReference type="PROSITE" id="PS50110">
    <property type="entry name" value="RESPONSE_REGULATORY"/>
    <property type="match status" value="1"/>
</dbReference>
<dbReference type="AlphaFoldDB" id="E6VMB9"/>
<keyword evidence="12" id="KW-0902">Two-component regulatory system</keyword>
<dbReference type="SMART" id="SM00448">
    <property type="entry name" value="REC"/>
    <property type="match status" value="1"/>
</dbReference>
<evidence type="ECO:0000256" key="10">
    <source>
        <dbReference type="ARBA" id="ARBA00022840"/>
    </source>
</evidence>
<dbReference type="KEGG" id="rpx:Rpdx1_0664"/>
<evidence type="ECO:0000256" key="8">
    <source>
        <dbReference type="ARBA" id="ARBA00022741"/>
    </source>
</evidence>
<keyword evidence="4" id="KW-1003">Cell membrane</keyword>
<dbReference type="InterPro" id="IPR003594">
    <property type="entry name" value="HATPase_dom"/>
</dbReference>
<dbReference type="Gene3D" id="3.40.50.2300">
    <property type="match status" value="1"/>
</dbReference>
<evidence type="ECO:0000259" key="14">
    <source>
        <dbReference type="PROSITE" id="PS50109"/>
    </source>
</evidence>
<dbReference type="SUPFAM" id="SSF55785">
    <property type="entry name" value="PYP-like sensor domain (PAS domain)"/>
    <property type="match status" value="1"/>
</dbReference>
<evidence type="ECO:0000256" key="2">
    <source>
        <dbReference type="ARBA" id="ARBA00004651"/>
    </source>
</evidence>
<dbReference type="Gene3D" id="3.30.565.10">
    <property type="entry name" value="Histidine kinase-like ATPase, C-terminal domain"/>
    <property type="match status" value="1"/>
</dbReference>
<dbReference type="SMART" id="SM00388">
    <property type="entry name" value="HisKA"/>
    <property type="match status" value="1"/>
</dbReference>
<evidence type="ECO:0000259" key="15">
    <source>
        <dbReference type="PROSITE" id="PS50110"/>
    </source>
</evidence>
<comment type="catalytic activity">
    <reaction evidence="1">
        <text>ATP + protein L-histidine = ADP + protein N-phospho-L-histidine.</text>
        <dbReference type="EC" id="2.7.13.3"/>
    </reaction>
</comment>
<dbReference type="HOGENOM" id="CLU_000445_114_12_5"/>
<dbReference type="STRING" id="652103.Rpdx1_0664"/>
<evidence type="ECO:0000256" key="4">
    <source>
        <dbReference type="ARBA" id="ARBA00022475"/>
    </source>
</evidence>
<keyword evidence="8" id="KW-0547">Nucleotide-binding</keyword>
<evidence type="ECO:0000256" key="6">
    <source>
        <dbReference type="ARBA" id="ARBA00022679"/>
    </source>
</evidence>
<dbReference type="SUPFAM" id="SSF103190">
    <property type="entry name" value="Sensory domain-like"/>
    <property type="match status" value="1"/>
</dbReference>
<dbReference type="PROSITE" id="PS51257">
    <property type="entry name" value="PROKAR_LIPOPROTEIN"/>
    <property type="match status" value="1"/>
</dbReference>
<evidence type="ECO:0000313" key="18">
    <source>
        <dbReference type="Proteomes" id="UP000001402"/>
    </source>
</evidence>
<keyword evidence="7" id="KW-0812">Transmembrane</keyword>
<evidence type="ECO:0000256" key="7">
    <source>
        <dbReference type="ARBA" id="ARBA00022692"/>
    </source>
</evidence>
<dbReference type="PROSITE" id="PS50109">
    <property type="entry name" value="HIS_KIN"/>
    <property type="match status" value="1"/>
</dbReference>
<keyword evidence="11" id="KW-0472">Membrane</keyword>
<reference evidence="17" key="1">
    <citation type="submission" date="2010-12" db="EMBL/GenBank/DDBJ databases">
        <title>Complete sequence of Rhodopseudomonas palustris DX-1.</title>
        <authorList>
            <consortium name="US DOE Joint Genome Institute"/>
            <person name="Lucas S."/>
            <person name="Copeland A."/>
            <person name="Lapidus A."/>
            <person name="Cheng J.-F."/>
            <person name="Goodwin L."/>
            <person name="Pitluck S."/>
            <person name="Misra M."/>
            <person name="Chertkov O."/>
            <person name="Detter J.C."/>
            <person name="Han C."/>
            <person name="Tapia R."/>
            <person name="Land M."/>
            <person name="Hauser L."/>
            <person name="Kyrpides N."/>
            <person name="Ivanova N."/>
            <person name="Ovchinnikova G."/>
            <person name="Logan B."/>
            <person name="Oda Y."/>
            <person name="Harwood C."/>
            <person name="Woyke T."/>
        </authorList>
    </citation>
    <scope>NUCLEOTIDE SEQUENCE [LARGE SCALE GENOMIC DNA]</scope>
    <source>
        <strain evidence="17">DX-1</strain>
    </source>
</reference>
<dbReference type="SMART" id="SM00387">
    <property type="entry name" value="HATPase_c"/>
    <property type="match status" value="1"/>
</dbReference>
<dbReference type="OrthoDB" id="9796100at2"/>
<dbReference type="InterPro" id="IPR035965">
    <property type="entry name" value="PAS-like_dom_sf"/>
</dbReference>
<dbReference type="CDD" id="cd00082">
    <property type="entry name" value="HisKA"/>
    <property type="match status" value="1"/>
</dbReference>
<feature type="modified residue" description="4-aspartylphosphate" evidence="13">
    <location>
        <position position="836"/>
    </location>
</feature>
<dbReference type="Proteomes" id="UP000001402">
    <property type="component" value="Chromosome"/>
</dbReference>
<evidence type="ECO:0000256" key="9">
    <source>
        <dbReference type="ARBA" id="ARBA00022777"/>
    </source>
</evidence>
<evidence type="ECO:0000256" key="13">
    <source>
        <dbReference type="PROSITE-ProRule" id="PRU00169"/>
    </source>
</evidence>
<dbReference type="eggNOG" id="COG3852">
    <property type="taxonomic scope" value="Bacteria"/>
</dbReference>
<evidence type="ECO:0000256" key="11">
    <source>
        <dbReference type="ARBA" id="ARBA00022989"/>
    </source>
</evidence>
<evidence type="ECO:0000256" key="5">
    <source>
        <dbReference type="ARBA" id="ARBA00022553"/>
    </source>
</evidence>
<dbReference type="BioCyc" id="RPAL652103:RPDX1_RS03305-MONOMER"/>
<dbReference type="PROSITE" id="PS50113">
    <property type="entry name" value="PAC"/>
    <property type="match status" value="1"/>
</dbReference>